<evidence type="ECO:0000256" key="4">
    <source>
        <dbReference type="ARBA" id="ARBA00023163"/>
    </source>
</evidence>
<dbReference type="EMBL" id="GBHO01004219">
    <property type="protein sequence ID" value="JAG39385.1"/>
    <property type="molecule type" value="Transcribed_RNA"/>
</dbReference>
<accession>A0A0A9ZC49</accession>
<dbReference type="InterPro" id="IPR028002">
    <property type="entry name" value="Myb_DNA-bind_5"/>
</dbReference>
<name>A0A0A9ZC49_LYGHE</name>
<evidence type="ECO:0000256" key="3">
    <source>
        <dbReference type="ARBA" id="ARBA00023015"/>
    </source>
</evidence>
<evidence type="ECO:0000256" key="6">
    <source>
        <dbReference type="SAM" id="MobiDB-lite"/>
    </source>
</evidence>
<proteinExistence type="predicted"/>
<reference evidence="9" key="3">
    <citation type="submission" date="2014-09" db="EMBL/GenBank/DDBJ databases">
        <authorList>
            <person name="Magalhaes I.L.F."/>
            <person name="Oliveira U."/>
            <person name="Santos F.R."/>
            <person name="Vidigal T.H.D.A."/>
            <person name="Brescovit A.D."/>
            <person name="Santos A.J."/>
        </authorList>
    </citation>
    <scope>NUCLEOTIDE SEQUENCE</scope>
</reference>
<comment type="subunit">
    <text evidence="1">Self-associates forming complexes of several hundred monomers.</text>
</comment>
<keyword evidence="8" id="KW-0436">Ligase</keyword>
<sequence>MDENIEENQFSLAEDALLMSIVKRWTNVVYEDNSDVVTKAEKTKAWKKIEQTFNNLSVDYNKGFRTAETLKIRSDLLERLKNRRELMQSLASGEGDAATGRVDDAVMKNPIPIDNSKSKHQRKDDGDGNKSTDDATLQTDSSAEDEIRLDLLQLFRLREKLLRKEIKIRIEHSRQIFEKEMEILEIKRKNLLPMQRSEPRSKPKRKTINRGEEYRQRPCWGQSIASVREDVNKKVQPIRSKRRVKKASKIDNDRGNGKRKRASAWSRLDDGTTDNEDLASLTDDDGRVKLMLEHLKTRKETEAGRADNAADDTETEGTDSRWDNMDKSERTIQELRVGAIQTVQDIGYASDASLPKKLANILDKILKHDSIEEFGKRNRIEK</sequence>
<evidence type="ECO:0000256" key="1">
    <source>
        <dbReference type="ARBA" id="ARBA00011764"/>
    </source>
</evidence>
<feature type="compositionally biased region" description="Basic and acidic residues" evidence="6">
    <location>
        <begin position="122"/>
        <end position="133"/>
    </location>
</feature>
<feature type="region of interest" description="Disordered" evidence="6">
    <location>
        <begin position="194"/>
        <end position="214"/>
    </location>
</feature>
<evidence type="ECO:0000259" key="7">
    <source>
        <dbReference type="Pfam" id="PF13873"/>
    </source>
</evidence>
<feature type="region of interest" description="Disordered" evidence="6">
    <location>
        <begin position="299"/>
        <end position="323"/>
    </location>
</feature>
<reference evidence="8" key="1">
    <citation type="journal article" date="2014" name="PLoS ONE">
        <title>Transcriptome-Based Identification of ABC Transporters in the Western Tarnished Plant Bug Lygus hesperus.</title>
        <authorList>
            <person name="Hull J.J."/>
            <person name="Chaney K."/>
            <person name="Geib S.M."/>
            <person name="Fabrick J.A."/>
            <person name="Brent C.S."/>
            <person name="Walsh D."/>
            <person name="Lavine L.C."/>
        </authorList>
    </citation>
    <scope>NUCLEOTIDE SEQUENCE</scope>
</reference>
<comment type="function">
    <text evidence="5">Involved in transvection phenomena (= synapsis-dependent gene expression), where the synaptic pairing of chromosomes carrying genes with which zeste interacts influences the expression of these genes. Zeste binds to DNA and stimulates transcription from a nearby promoter.</text>
</comment>
<evidence type="ECO:0000256" key="2">
    <source>
        <dbReference type="ARBA" id="ARBA00016807"/>
    </source>
</evidence>
<keyword evidence="4" id="KW-0804">Transcription</keyword>
<feature type="domain" description="Myb/SANT-like DNA-binding" evidence="7">
    <location>
        <begin position="9"/>
        <end position="73"/>
    </location>
</feature>
<evidence type="ECO:0000313" key="9">
    <source>
        <dbReference type="EMBL" id="JAG65232.1"/>
    </source>
</evidence>
<dbReference type="Pfam" id="PF13873">
    <property type="entry name" value="Myb_DNA-bind_5"/>
    <property type="match status" value="1"/>
</dbReference>
<feature type="region of interest" description="Disordered" evidence="6">
    <location>
        <begin position="91"/>
        <end position="140"/>
    </location>
</feature>
<organism evidence="8">
    <name type="scientific">Lygus hesperus</name>
    <name type="common">Western plant bug</name>
    <dbReference type="NCBI Taxonomy" id="30085"/>
    <lineage>
        <taxon>Eukaryota</taxon>
        <taxon>Metazoa</taxon>
        <taxon>Ecdysozoa</taxon>
        <taxon>Arthropoda</taxon>
        <taxon>Hexapoda</taxon>
        <taxon>Insecta</taxon>
        <taxon>Pterygota</taxon>
        <taxon>Neoptera</taxon>
        <taxon>Paraneoptera</taxon>
        <taxon>Hemiptera</taxon>
        <taxon>Heteroptera</taxon>
        <taxon>Panheteroptera</taxon>
        <taxon>Cimicomorpha</taxon>
        <taxon>Miridae</taxon>
        <taxon>Mirini</taxon>
        <taxon>Lygus</taxon>
    </lineage>
</organism>
<dbReference type="AlphaFoldDB" id="A0A0A9ZC49"/>
<dbReference type="GO" id="GO:0016874">
    <property type="term" value="F:ligase activity"/>
    <property type="evidence" value="ECO:0007669"/>
    <property type="project" value="UniProtKB-KW"/>
</dbReference>
<feature type="region of interest" description="Disordered" evidence="6">
    <location>
        <begin position="234"/>
        <end position="275"/>
    </location>
</feature>
<keyword evidence="3" id="KW-0805">Transcription regulation</keyword>
<evidence type="ECO:0000256" key="5">
    <source>
        <dbReference type="ARBA" id="ARBA00025466"/>
    </source>
</evidence>
<gene>
    <name evidence="8" type="primary">BBR</name>
    <name evidence="8" type="ORF">CM83_1896</name>
</gene>
<evidence type="ECO:0000313" key="8">
    <source>
        <dbReference type="EMBL" id="JAG39385.1"/>
    </source>
</evidence>
<protein>
    <recommendedName>
        <fullName evidence="2">Regulatory protein zeste</fullName>
    </recommendedName>
</protein>
<dbReference type="EMBL" id="GBRD01000589">
    <property type="protein sequence ID" value="JAG65232.1"/>
    <property type="molecule type" value="Transcribed_RNA"/>
</dbReference>
<reference evidence="8" key="2">
    <citation type="submission" date="2014-07" db="EMBL/GenBank/DDBJ databases">
        <authorList>
            <person name="Hull J."/>
        </authorList>
    </citation>
    <scope>NUCLEOTIDE SEQUENCE</scope>
</reference>